<evidence type="ECO:0000313" key="5">
    <source>
        <dbReference type="Proteomes" id="UP000051679"/>
    </source>
</evidence>
<name>A0A0R1ZIG8_9LACO</name>
<dbReference type="PROSITE" id="PS50977">
    <property type="entry name" value="HTH_TETR_2"/>
    <property type="match status" value="1"/>
</dbReference>
<dbReference type="InterPro" id="IPR001647">
    <property type="entry name" value="HTH_TetR"/>
</dbReference>
<dbReference type="STRING" id="1291052.FC18_GL002174"/>
<feature type="DNA-binding region" description="H-T-H motif" evidence="2">
    <location>
        <begin position="27"/>
        <end position="46"/>
    </location>
</feature>
<dbReference type="AlphaFoldDB" id="A0A0R1ZIG8"/>
<accession>A0A0R1ZIG8</accession>
<evidence type="ECO:0000256" key="1">
    <source>
        <dbReference type="ARBA" id="ARBA00023125"/>
    </source>
</evidence>
<feature type="domain" description="HTH tetR-type" evidence="3">
    <location>
        <begin position="4"/>
        <end position="64"/>
    </location>
</feature>
<dbReference type="InterPro" id="IPR009057">
    <property type="entry name" value="Homeodomain-like_sf"/>
</dbReference>
<dbReference type="PANTHER" id="PTHR43479">
    <property type="entry name" value="ACREF/ENVCD OPERON REPRESSOR-RELATED"/>
    <property type="match status" value="1"/>
</dbReference>
<keyword evidence="4" id="KW-0808">Transferase</keyword>
<dbReference type="GO" id="GO:0016301">
    <property type="term" value="F:kinase activity"/>
    <property type="evidence" value="ECO:0007669"/>
    <property type="project" value="UniProtKB-KW"/>
</dbReference>
<comment type="caution">
    <text evidence="4">The sequence shown here is derived from an EMBL/GenBank/DDBJ whole genome shotgun (WGS) entry which is preliminary data.</text>
</comment>
<dbReference type="Proteomes" id="UP000051679">
    <property type="component" value="Unassembled WGS sequence"/>
</dbReference>
<keyword evidence="5" id="KW-1185">Reference proteome</keyword>
<dbReference type="Gene3D" id="1.10.357.10">
    <property type="entry name" value="Tetracycline Repressor, domain 2"/>
    <property type="match status" value="1"/>
</dbReference>
<dbReference type="Pfam" id="PF14278">
    <property type="entry name" value="TetR_C_8"/>
    <property type="match status" value="1"/>
</dbReference>
<dbReference type="EMBL" id="AYYO01000044">
    <property type="protein sequence ID" value="KRM54760.1"/>
    <property type="molecule type" value="Genomic_DNA"/>
</dbReference>
<dbReference type="PATRIC" id="fig|1291052.5.peg.2238"/>
<dbReference type="PANTHER" id="PTHR43479:SF7">
    <property type="entry name" value="TETR-FAMILY TRANSCRIPTIONAL REGULATOR"/>
    <property type="match status" value="1"/>
</dbReference>
<dbReference type="Pfam" id="PF00440">
    <property type="entry name" value="TetR_N"/>
    <property type="match status" value="1"/>
</dbReference>
<dbReference type="OrthoDB" id="9810250at2"/>
<dbReference type="SUPFAM" id="SSF46689">
    <property type="entry name" value="Homeodomain-like"/>
    <property type="match status" value="1"/>
</dbReference>
<sequence>MTVCATKTLLATTLKDMMQTMDLDHVTIEELTRRAGVTRNTFYYHFDDIYSLLKWIYDQEVVAELRAHAQFDEWQQAYRVLLDYISDNQAFCIASFHSVARDLLEKLLVAVSEEMVQRVIHDADADVPPKIAKDITDFYGLAIVAQVIKWLMDGLTEDKESLIQRADIMLRGGIANAIKNGREQYGFYAVPRAK</sequence>
<evidence type="ECO:0000256" key="2">
    <source>
        <dbReference type="PROSITE-ProRule" id="PRU00335"/>
    </source>
</evidence>
<protein>
    <submittedName>
        <fullName evidence="4">Dihydroxyacetone kinase regulator</fullName>
    </submittedName>
</protein>
<proteinExistence type="predicted"/>
<reference evidence="4 5" key="1">
    <citation type="journal article" date="2015" name="Genome Announc.">
        <title>Expanding the biotechnology potential of lactobacilli through comparative genomics of 213 strains and associated genera.</title>
        <authorList>
            <person name="Sun Z."/>
            <person name="Harris H.M."/>
            <person name="McCann A."/>
            <person name="Guo C."/>
            <person name="Argimon S."/>
            <person name="Zhang W."/>
            <person name="Yang X."/>
            <person name="Jeffery I.B."/>
            <person name="Cooney J.C."/>
            <person name="Kagawa T.F."/>
            <person name="Liu W."/>
            <person name="Song Y."/>
            <person name="Salvetti E."/>
            <person name="Wrobel A."/>
            <person name="Rasinkangas P."/>
            <person name="Parkhill J."/>
            <person name="Rea M.C."/>
            <person name="O'Sullivan O."/>
            <person name="Ritari J."/>
            <person name="Douillard F.P."/>
            <person name="Paul Ross R."/>
            <person name="Yang R."/>
            <person name="Briner A.E."/>
            <person name="Felis G.E."/>
            <person name="de Vos W.M."/>
            <person name="Barrangou R."/>
            <person name="Klaenhammer T.R."/>
            <person name="Caufield P.W."/>
            <person name="Cui Y."/>
            <person name="Zhang H."/>
            <person name="O'Toole P.W."/>
        </authorList>
    </citation>
    <scope>NUCLEOTIDE SEQUENCE [LARGE SCALE GENOMIC DNA]</scope>
    <source>
        <strain evidence="4 5">DSM 20505</strain>
    </source>
</reference>
<gene>
    <name evidence="4" type="ORF">FC18_GL002174</name>
</gene>
<dbReference type="GO" id="GO:0003677">
    <property type="term" value="F:DNA binding"/>
    <property type="evidence" value="ECO:0007669"/>
    <property type="project" value="UniProtKB-UniRule"/>
</dbReference>
<dbReference type="InterPro" id="IPR039532">
    <property type="entry name" value="TetR_C_Firmicutes"/>
</dbReference>
<organism evidence="4 5">
    <name type="scientific">Lacticaseibacillus sharpeae JCM 1186 = DSM 20505</name>
    <dbReference type="NCBI Taxonomy" id="1291052"/>
    <lineage>
        <taxon>Bacteria</taxon>
        <taxon>Bacillati</taxon>
        <taxon>Bacillota</taxon>
        <taxon>Bacilli</taxon>
        <taxon>Lactobacillales</taxon>
        <taxon>Lactobacillaceae</taxon>
        <taxon>Lacticaseibacillus</taxon>
    </lineage>
</organism>
<dbReference type="RefSeq" id="WP_054677263.1">
    <property type="nucleotide sequence ID" value="NZ_AYYO01000044.1"/>
</dbReference>
<evidence type="ECO:0000313" key="4">
    <source>
        <dbReference type="EMBL" id="KRM54760.1"/>
    </source>
</evidence>
<evidence type="ECO:0000259" key="3">
    <source>
        <dbReference type="PROSITE" id="PS50977"/>
    </source>
</evidence>
<dbReference type="InterPro" id="IPR050624">
    <property type="entry name" value="HTH-type_Tx_Regulator"/>
</dbReference>
<keyword evidence="4" id="KW-0418">Kinase</keyword>
<keyword evidence="1 2" id="KW-0238">DNA-binding</keyword>